<evidence type="ECO:0000313" key="3">
    <source>
        <dbReference type="EMBL" id="CAB4541168.1"/>
    </source>
</evidence>
<dbReference type="InterPro" id="IPR058652">
    <property type="entry name" value="VapC50_C"/>
</dbReference>
<dbReference type="EMBL" id="CAEZSR010000006">
    <property type="protein sequence ID" value="CAB4541168.1"/>
    <property type="molecule type" value="Genomic_DNA"/>
</dbReference>
<dbReference type="AlphaFoldDB" id="A0A6J6BSP4"/>
<feature type="domain" description="VapC50 C-terminal" evidence="2">
    <location>
        <begin position="123"/>
        <end position="176"/>
    </location>
</feature>
<dbReference type="InterPro" id="IPR002716">
    <property type="entry name" value="PIN_dom"/>
</dbReference>
<protein>
    <submittedName>
        <fullName evidence="3">Unannotated protein</fullName>
    </submittedName>
</protein>
<accession>A0A6J6BSP4</accession>
<organism evidence="3">
    <name type="scientific">freshwater metagenome</name>
    <dbReference type="NCBI Taxonomy" id="449393"/>
    <lineage>
        <taxon>unclassified sequences</taxon>
        <taxon>metagenomes</taxon>
        <taxon>ecological metagenomes</taxon>
    </lineage>
</organism>
<evidence type="ECO:0000259" key="2">
    <source>
        <dbReference type="Pfam" id="PF26343"/>
    </source>
</evidence>
<proteinExistence type="predicted"/>
<sequence>MVVDANVLYSIELTDLLLTLAAHRLVRVHWSPTILDEVRRNLAKRADLTPDAIAYRIDRMNLAVPGALDEAPEALVAAMPITEHDRHVLALAVHVDADCIVTFNLRDFPAGACEPYGIEIVDPDSFAVAVAESDPARAHAALTDIARRRTRPPMTVDELLDRVEIVLPNFVSRVRAGLSDTA</sequence>
<evidence type="ECO:0000259" key="1">
    <source>
        <dbReference type="Pfam" id="PF13470"/>
    </source>
</evidence>
<name>A0A6J6BSP4_9ZZZZ</name>
<dbReference type="InterPro" id="IPR029060">
    <property type="entry name" value="PIN-like_dom_sf"/>
</dbReference>
<reference evidence="3" key="1">
    <citation type="submission" date="2020-05" db="EMBL/GenBank/DDBJ databases">
        <authorList>
            <person name="Chiriac C."/>
            <person name="Salcher M."/>
            <person name="Ghai R."/>
            <person name="Kavagutti S V."/>
        </authorList>
    </citation>
    <scope>NUCLEOTIDE SEQUENCE</scope>
</reference>
<dbReference type="SUPFAM" id="SSF88723">
    <property type="entry name" value="PIN domain-like"/>
    <property type="match status" value="1"/>
</dbReference>
<feature type="domain" description="PIN" evidence="1">
    <location>
        <begin position="2"/>
        <end position="105"/>
    </location>
</feature>
<dbReference type="Pfam" id="PF26343">
    <property type="entry name" value="VapC50_C"/>
    <property type="match status" value="1"/>
</dbReference>
<gene>
    <name evidence="3" type="ORF">UFOPK1493_00323</name>
</gene>
<dbReference type="Pfam" id="PF13470">
    <property type="entry name" value="PIN_3"/>
    <property type="match status" value="1"/>
</dbReference>